<evidence type="ECO:0000256" key="5">
    <source>
        <dbReference type="SAM" id="Coils"/>
    </source>
</evidence>
<dbReference type="GO" id="GO:0016504">
    <property type="term" value="F:peptidase activator activity"/>
    <property type="evidence" value="ECO:0007669"/>
    <property type="project" value="InterPro"/>
</dbReference>
<dbReference type="Pfam" id="PF11919">
    <property type="entry name" value="PSME4_C"/>
    <property type="match status" value="1"/>
</dbReference>
<evidence type="ECO:0000256" key="1">
    <source>
        <dbReference type="ARBA" id="ARBA00005739"/>
    </source>
</evidence>
<keyword evidence="5" id="KW-0175">Coiled coil</keyword>
<protein>
    <recommendedName>
        <fullName evidence="13">Proteasome activator complex subunit 4 C-terminal domain-containing protein</fullName>
    </recommendedName>
</protein>
<dbReference type="InterPro" id="IPR035309">
    <property type="entry name" value="PSME4"/>
</dbReference>
<feature type="domain" description="Proteasome activator Blm10 middle HEAT repeats region" evidence="8">
    <location>
        <begin position="600"/>
        <end position="1158"/>
    </location>
</feature>
<dbReference type="GO" id="GO:0006281">
    <property type="term" value="P:DNA repair"/>
    <property type="evidence" value="ECO:0007669"/>
    <property type="project" value="UniProtKB-KW"/>
</dbReference>
<accession>A0A1A8X0P9</accession>
<dbReference type="InterPro" id="IPR032430">
    <property type="entry name" value="Blm10_mid"/>
</dbReference>
<dbReference type="EMBL" id="FLQV01000802">
    <property type="protein sequence ID" value="SBS98175.1"/>
    <property type="molecule type" value="Genomic_DNA"/>
</dbReference>
<evidence type="ECO:0000256" key="3">
    <source>
        <dbReference type="ARBA" id="ARBA00022763"/>
    </source>
</evidence>
<evidence type="ECO:0000256" key="2">
    <source>
        <dbReference type="ARBA" id="ARBA00022737"/>
    </source>
</evidence>
<evidence type="ECO:0000256" key="6">
    <source>
        <dbReference type="SAM" id="MobiDB-lite"/>
    </source>
</evidence>
<feature type="coiled-coil region" evidence="5">
    <location>
        <begin position="1615"/>
        <end position="1642"/>
    </location>
</feature>
<evidence type="ECO:0000313" key="11">
    <source>
        <dbReference type="Proteomes" id="UP000078546"/>
    </source>
</evidence>
<name>A0A1A8X0P9_PLAOA</name>
<reference evidence="11 12" key="1">
    <citation type="submission" date="2016-05" db="EMBL/GenBank/DDBJ databases">
        <authorList>
            <person name="Naeem Raeece"/>
        </authorList>
    </citation>
    <scope>NUCLEOTIDE SEQUENCE [LARGE SCALE GENOMIC DNA]</scope>
</reference>
<dbReference type="PANTHER" id="PTHR32170:SF3">
    <property type="entry name" value="PROTEASOME ACTIVATOR COMPLEX SUBUNIT 4"/>
    <property type="match status" value="1"/>
</dbReference>
<dbReference type="Pfam" id="PF16507">
    <property type="entry name" value="HEAT_PSME4_mid"/>
    <property type="match status" value="1"/>
</dbReference>
<feature type="compositionally biased region" description="Basic and acidic residues" evidence="6">
    <location>
        <begin position="980"/>
        <end position="990"/>
    </location>
</feature>
<dbReference type="GO" id="GO:0005634">
    <property type="term" value="C:nucleus"/>
    <property type="evidence" value="ECO:0007669"/>
    <property type="project" value="TreeGrafter"/>
</dbReference>
<dbReference type="InterPro" id="IPR016024">
    <property type="entry name" value="ARM-type_fold"/>
</dbReference>
<dbReference type="GO" id="GO:0005829">
    <property type="term" value="C:cytosol"/>
    <property type="evidence" value="ECO:0007669"/>
    <property type="project" value="TreeGrafter"/>
</dbReference>
<keyword evidence="3" id="KW-0227">DNA damage</keyword>
<reference evidence="10" key="2">
    <citation type="submission" date="2016-05" db="EMBL/GenBank/DDBJ databases">
        <authorList>
            <person name="Lavstsen T."/>
            <person name="Jespersen J.S."/>
        </authorList>
    </citation>
    <scope>NUCLEOTIDE SEQUENCE [LARGE SCALE GENOMIC DNA]</scope>
</reference>
<feature type="region of interest" description="Disordered" evidence="6">
    <location>
        <begin position="1476"/>
        <end position="1527"/>
    </location>
</feature>
<keyword evidence="2" id="KW-0677">Repeat</keyword>
<dbReference type="PANTHER" id="PTHR32170">
    <property type="entry name" value="PROTEASOME ACTIVATOR COMPLEX SUBUNIT 4"/>
    <property type="match status" value="1"/>
</dbReference>
<feature type="domain" description="Proteasome activator complex subunit 4 C-terminal" evidence="7">
    <location>
        <begin position="2256"/>
        <end position="2341"/>
    </location>
</feature>
<evidence type="ECO:0000259" key="8">
    <source>
        <dbReference type="Pfam" id="PF16507"/>
    </source>
</evidence>
<feature type="region of interest" description="Disordered" evidence="6">
    <location>
        <begin position="970"/>
        <end position="990"/>
    </location>
</feature>
<dbReference type="GO" id="GO:0010499">
    <property type="term" value="P:proteasomal ubiquitin-independent protein catabolic process"/>
    <property type="evidence" value="ECO:0007669"/>
    <property type="project" value="TreeGrafter"/>
</dbReference>
<proteinExistence type="inferred from homology"/>
<feature type="compositionally biased region" description="Polar residues" evidence="6">
    <location>
        <begin position="1476"/>
        <end position="1494"/>
    </location>
</feature>
<comment type="similarity">
    <text evidence="1">Belongs to the BLM10 family.</text>
</comment>
<evidence type="ECO:0008006" key="13">
    <source>
        <dbReference type="Google" id="ProtNLM"/>
    </source>
</evidence>
<sequence>MLRTLRELNDYSSFLPRKIRTNVNREKYEILCEIKKIATRRKNNSYNVTSVIKLFNSYETINTTKHRSFHFYIFVIKYLWYSLQNRNISPNLKTYICQVISNILKNIKKYILDNFFFDYDVQLIEKDVWRDKSTPVEEYYDSDVTDNSYAHMSDHYYDEYKNVIEESDIDSSINENKGQLVSDFYYVTFNGIYEKAEDCDGSFLNKEIIIHGKNEYFRLYVQKCIFNVIEYRYLFDLLYDYLTCSNINNREYSHNAYKNYIDSVLSILVNLKPFCYYNIDVHNLLVHFAFNNFFPVMYEEYVDKRESCFVQSSATTPVDADSALLINTLLNKKVKGPLEEKLYRENNFDIVDEIVVGVVPCTSDLTTCSVDQLEVCARYNTIFLNFVILSQLSSDDLCYKLIKHGKIVYLYKKVKRCNWHSINFAFAKMIYKGLKYAYMYNLNVEKEIQELLPMIFFLFLFYIKLPNNIQLSSSKYFIPDEYTILINDDDSVVKTISKIFVLILNKKFRKEGAKEANERVQNKEKENIMLHKFLTYLEEKNFSVNIVDGDILWREENITKGSKIDTPSNVKEDSDMGTNFSIFENVDTHDFLNIITSLFMPHIHPSNVGKHIGNINLFVNSFLYSFIRKLKREEIYLREIAKIESVCGKSIPTKESLNRSDDYVMNYFISEEDKNIVVDKFTALAVQGMFPKSSKGSSLFENIIKHLCIIDINCLDIFVKKILECLGNVNTSTQICNCLLSLCLLLPLIIKYRAKYLKDILYIINMGIDICDIYKSFTIFSFLSILFSYIPIVKMEKELSAKDRTLAMVEFKRLTELEKGNVVGAMLRKEVPTDEQISLLLAERKELIDYLCYWVMDFFEKILYFVKYTKNAKSRDNKKQNGENKENKLENDLYTGLKSTIVSLIVHLDHDIVYELCQKFLNSIEQENAKSLSIIPYAIGLINNRKIFDTLFNWFYKKVITKRRKKKLGESATSGGTTHGDGENREKGENEQDEFIYTKNEYANDDTVKCYLHFLASLIRRANGDFLNVEDIYHLVEIYIVEENNTVFKYICKIVSRFLDHNFCITVKNFSFFDVSENMSWEEKVRTLASWCVPWHVVSSPHSIFQGEGKLQNENFDTYSPIVGNKEEVVKWKTPTLENVKRGKQIIYFLLDHMIDLLIQCNIPISSPNLKNYVEKRKLKQRNILWKFPLNHSNVISRIYKILKCIIKPLSSLYPDERYNFHHLLTKCNIINTKLSFYIYVYASEIVIDISLHILNIPTEILHMSSIVQYNVNDEKLEYKSSFSSVNAENVIKDTLIHRPIDKEEIKRVKDNFFTNVINTMETHIKGDAKIQRKIIKCIHFLLLKCSENTNTSLYNEYINTVLSFTYNMYPFSYNYDIIKSQYINNIFFLFNERLKHRKKNYCFSGYREQLCNVLFFVNLSIYSQVRSYAQNTIKLILPSFKIIKVPFLKICAFYLKGFAKLYALKKGGMQEGISGSSGMNKSENGVDNIQADATENGGEKGNENDDENGGSIESANHGRNEAQGDGLSRLGTQKFLGEMSTGDYFENKCIGCFNGIIVNITNNSGLVKKIGADVYLLKKYIKIILTILRLEIQKEDVTLKCMKLVYSIINSRFIKNDSEQKKKKKKKKKNLNELIFFLKEESEKENNVYGQVVILSFFICFSNFAIENYTDFYFHYLVENFSIKKNVHVYNLAFCGFIKVLRYFNSNNKCKALIPITLTNVFKNEKMYRNFVEICIYKNLKSKKKSNSINAIIVNLCKVHKSFKGFSHISEAHVRDFFAYYAFFKFLVNLQGQELSEEEAREAENTDILACTVNEAKEPDIERRCGYIGGILPILRELQMDAHADNEYKCTLISLVCPLLFALRKLKNSEEVDSIMENVVALLEKEIAVVNVEVFNYWLYYFHLLFIHIKKKYIHRYDKLFRFSLHFEFQDVSNLVFKKKMQLLSIMLLYSIHKNNNIIDNSIVQILQFVSNDNITVRQIVGDLVARILYVLHDRTHYPHLNYIYYNVMLFLYREVNQVVLYFQSSENISKQCTHIYVLETMAYLTVNMFTNRCMYVLGNLSAQFLKMFLLSLQLVDNFINGLVNKAIKCFLCPSLYLFNFDKIKCEDINGDNHIYEMFPKGEEDGKHSFDLLLGEHIGTIIMREFIFLLSKNNWKIRNAVLQFCFYFHSYYCIFFYNKKENCILMNIFISLLVDKCLEIQNLSRTILSSVFCYYDELTLKKISNYFLIIANPKKNNSCFSPNGEITTKTIEKKKYIAIYTLISIVNSFPNYVPEWLPPILISVARMSNNTGHNIKKEIEKCIQNFLRTHKDEWEYKYKLVFTEEQLNILDMYKGGLNYFT</sequence>
<evidence type="ECO:0000256" key="4">
    <source>
        <dbReference type="ARBA" id="ARBA00023204"/>
    </source>
</evidence>
<evidence type="ECO:0000313" key="10">
    <source>
        <dbReference type="EMBL" id="SBS98175.1"/>
    </source>
</evidence>
<evidence type="ECO:0000259" key="7">
    <source>
        <dbReference type="Pfam" id="PF11919"/>
    </source>
</evidence>
<dbReference type="Proteomes" id="UP000078560">
    <property type="component" value="Unassembled WGS sequence"/>
</dbReference>
<dbReference type="EMBL" id="FLQU01000624">
    <property type="protein sequence ID" value="SBS88298.1"/>
    <property type="molecule type" value="Genomic_DNA"/>
</dbReference>
<evidence type="ECO:0000313" key="9">
    <source>
        <dbReference type="EMBL" id="SBS88298.1"/>
    </source>
</evidence>
<dbReference type="VEuPathDB" id="PlasmoDB:PocGH01_14035500"/>
<evidence type="ECO:0000313" key="12">
    <source>
        <dbReference type="Proteomes" id="UP000078560"/>
    </source>
</evidence>
<organism evidence="10 11">
    <name type="scientific">Plasmodium ovale curtisi</name>
    <dbReference type="NCBI Taxonomy" id="864141"/>
    <lineage>
        <taxon>Eukaryota</taxon>
        <taxon>Sar</taxon>
        <taxon>Alveolata</taxon>
        <taxon>Apicomplexa</taxon>
        <taxon>Aconoidasida</taxon>
        <taxon>Haemosporida</taxon>
        <taxon>Plasmodiidae</taxon>
        <taxon>Plasmodium</taxon>
        <taxon>Plasmodium (Plasmodium)</taxon>
    </lineage>
</organism>
<keyword evidence="4" id="KW-0234">DNA repair</keyword>
<dbReference type="SUPFAM" id="SSF48371">
    <property type="entry name" value="ARM repeat"/>
    <property type="match status" value="1"/>
</dbReference>
<dbReference type="GO" id="GO:0070628">
    <property type="term" value="F:proteasome binding"/>
    <property type="evidence" value="ECO:0007669"/>
    <property type="project" value="InterPro"/>
</dbReference>
<dbReference type="InterPro" id="IPR021843">
    <property type="entry name" value="PSME4_C"/>
</dbReference>
<gene>
    <name evidence="10" type="ORF">POVCU1_044090</name>
    <name evidence="9" type="ORF">POVCU2_0047590</name>
</gene>
<dbReference type="Proteomes" id="UP000078546">
    <property type="component" value="Unassembled WGS sequence"/>
</dbReference>